<comment type="caution">
    <text evidence="3">The sequence shown here is derived from an EMBL/GenBank/DDBJ whole genome shotgun (WGS) entry which is preliminary data.</text>
</comment>
<feature type="compositionally biased region" description="Basic residues" evidence="1">
    <location>
        <begin position="26"/>
        <end position="36"/>
    </location>
</feature>
<gene>
    <name evidence="3" type="ORF">GPL21_36895</name>
</gene>
<keyword evidence="2" id="KW-0732">Signal</keyword>
<feature type="region of interest" description="Disordered" evidence="1">
    <location>
        <begin position="25"/>
        <end position="66"/>
    </location>
</feature>
<evidence type="ECO:0000256" key="1">
    <source>
        <dbReference type="SAM" id="MobiDB-lite"/>
    </source>
</evidence>
<evidence type="ECO:0000313" key="3">
    <source>
        <dbReference type="EMBL" id="MVT70644.1"/>
    </source>
</evidence>
<feature type="signal peptide" evidence="2">
    <location>
        <begin position="1"/>
        <end position="23"/>
    </location>
</feature>
<protein>
    <submittedName>
        <fullName evidence="3">Uncharacterized protein</fullName>
    </submittedName>
</protein>
<feature type="chain" id="PRO_5032942371" evidence="2">
    <location>
        <begin position="24"/>
        <end position="82"/>
    </location>
</feature>
<name>A0A844T3H1_9BRAD</name>
<organism evidence="3 4">
    <name type="scientific">Bradyrhizobium pachyrhizi</name>
    <dbReference type="NCBI Taxonomy" id="280333"/>
    <lineage>
        <taxon>Bacteria</taxon>
        <taxon>Pseudomonadati</taxon>
        <taxon>Pseudomonadota</taxon>
        <taxon>Alphaproteobacteria</taxon>
        <taxon>Hyphomicrobiales</taxon>
        <taxon>Nitrobacteraceae</taxon>
        <taxon>Bradyrhizobium</taxon>
    </lineage>
</organism>
<dbReference type="Proteomes" id="UP000436468">
    <property type="component" value="Unassembled WGS sequence"/>
</dbReference>
<evidence type="ECO:0000256" key="2">
    <source>
        <dbReference type="SAM" id="SignalP"/>
    </source>
</evidence>
<dbReference type="RefSeq" id="WP_028335431.1">
    <property type="nucleotide sequence ID" value="NZ_CP121667.1"/>
</dbReference>
<keyword evidence="4" id="KW-1185">Reference proteome</keyword>
<evidence type="ECO:0000313" key="4">
    <source>
        <dbReference type="Proteomes" id="UP000436468"/>
    </source>
</evidence>
<dbReference type="AlphaFoldDB" id="A0A844T3H1"/>
<dbReference type="EMBL" id="WQNF01000047">
    <property type="protein sequence ID" value="MVT70644.1"/>
    <property type="molecule type" value="Genomic_DNA"/>
</dbReference>
<reference evidence="3 4" key="1">
    <citation type="submission" date="2019-12" db="EMBL/GenBank/DDBJ databases">
        <title>Draft genome sequences Bradyrhizobium cajani AMBPC1010, Bradyrhizobium pachyrhizi AMBPC1040 and Bradyrhizobium yuanmingense ALSPC3051, three plant growth promoting strains isolated from nodules of Cajanus cajan L. in Dominican Republic.</title>
        <authorList>
            <person name="Flores-Felix J.D."/>
            <person name="Araujo J."/>
            <person name="Diaz-Alcantara C."/>
            <person name="Gonzalez-Andres F."/>
            <person name="Velazquez E."/>
        </authorList>
    </citation>
    <scope>NUCLEOTIDE SEQUENCE [LARGE SCALE GENOMIC DNA]</scope>
    <source>
        <strain evidence="3 4">1040</strain>
    </source>
</reference>
<accession>A0A844T3H1</accession>
<proteinExistence type="predicted"/>
<sequence length="82" mass="8497">MRTITTVGLLLTLFAAAMPPVDARGGRGHGGGHSHGMHAGGADSAGGFAEDRRRGNDAYTKAASDEEDRLLNSKLKSICRGC</sequence>